<evidence type="ECO:0000256" key="6">
    <source>
        <dbReference type="SAM" id="MobiDB-lite"/>
    </source>
</evidence>
<evidence type="ECO:0000256" key="5">
    <source>
        <dbReference type="ARBA" id="ARBA00049117"/>
    </source>
</evidence>
<dbReference type="InterPro" id="IPR003495">
    <property type="entry name" value="CobW/HypB/UreG_nucleotide-bd"/>
</dbReference>
<sequence>MTARAIPVVVLAGFLGAGKTTLLNHVLRHADGRRIGVLVNDFGSINIDLLLVSGQSGGTMDLANGCMCCTTDAGDFAETLESMADPNNGLDAILIEASGIAEPKALVRMVLAARSATVAYGGLVYVVDAANFDATVADYPQLDDHLAIADLVVCNKMEMVAAELVPPLLTRIRRHNASAPVLPVSHAAVDPELFFEPAAQIANDDGPRQLTFDELLRETAEAHGDNDHKDHDHEEHDHGDHDHLHHGFDSVALEVALPVDPRRLGRFLEQPPAGAYRIKGTVFVDLPDHRDIAYIIQSVGGFVRVEGDSWRGRTRGTSVVVIGAGLDTAAAQAALDGIVEPADSDDVNGVLHLTRHLITGS</sequence>
<comment type="catalytic activity">
    <reaction evidence="5">
        <text>GTP + H2O = GDP + phosphate + H(+)</text>
        <dbReference type="Rhea" id="RHEA:19669"/>
        <dbReference type="ChEBI" id="CHEBI:15377"/>
        <dbReference type="ChEBI" id="CHEBI:15378"/>
        <dbReference type="ChEBI" id="CHEBI:37565"/>
        <dbReference type="ChEBI" id="CHEBI:43474"/>
        <dbReference type="ChEBI" id="CHEBI:58189"/>
    </reaction>
    <physiologicalReaction direction="left-to-right" evidence="5">
        <dbReference type="Rhea" id="RHEA:19670"/>
    </physiologicalReaction>
</comment>
<feature type="region of interest" description="Disordered" evidence="6">
    <location>
        <begin position="222"/>
        <end position="242"/>
    </location>
</feature>
<proteinExistence type="inferred from homology"/>
<evidence type="ECO:0000256" key="1">
    <source>
        <dbReference type="ARBA" id="ARBA00022741"/>
    </source>
</evidence>
<keyword evidence="1" id="KW-0547">Nucleotide-binding</keyword>
<organism evidence="8 9">
    <name type="scientific">Gordonia hydrophobica</name>
    <dbReference type="NCBI Taxonomy" id="40516"/>
    <lineage>
        <taxon>Bacteria</taxon>
        <taxon>Bacillati</taxon>
        <taxon>Actinomycetota</taxon>
        <taxon>Actinomycetes</taxon>
        <taxon>Mycobacteriales</taxon>
        <taxon>Gordoniaceae</taxon>
        <taxon>Gordonia</taxon>
    </lineage>
</organism>
<evidence type="ECO:0000313" key="8">
    <source>
        <dbReference type="EMBL" id="WYY06120.1"/>
    </source>
</evidence>
<evidence type="ECO:0000259" key="7">
    <source>
        <dbReference type="SMART" id="SM00833"/>
    </source>
</evidence>
<evidence type="ECO:0000313" key="9">
    <source>
        <dbReference type="Proteomes" id="UP001479933"/>
    </source>
</evidence>
<dbReference type="InterPro" id="IPR051316">
    <property type="entry name" value="Zinc-reg_GTPase_activator"/>
</dbReference>
<feature type="domain" description="CobW C-terminal" evidence="7">
    <location>
        <begin position="248"/>
        <end position="339"/>
    </location>
</feature>
<dbReference type="Pfam" id="PF07683">
    <property type="entry name" value="CobW_C"/>
    <property type="match status" value="1"/>
</dbReference>
<dbReference type="InterPro" id="IPR027417">
    <property type="entry name" value="P-loop_NTPase"/>
</dbReference>
<dbReference type="Proteomes" id="UP001479933">
    <property type="component" value="Chromosome"/>
</dbReference>
<dbReference type="RefSeq" id="WP_066161827.1">
    <property type="nucleotide sequence ID" value="NZ_CP136137.1"/>
</dbReference>
<dbReference type="PANTHER" id="PTHR13748">
    <property type="entry name" value="COBW-RELATED"/>
    <property type="match status" value="1"/>
</dbReference>
<dbReference type="PANTHER" id="PTHR13748:SF62">
    <property type="entry name" value="COBW DOMAIN-CONTAINING PROTEIN"/>
    <property type="match status" value="1"/>
</dbReference>
<dbReference type="Pfam" id="PF02492">
    <property type="entry name" value="cobW"/>
    <property type="match status" value="1"/>
</dbReference>
<keyword evidence="2" id="KW-0378">Hydrolase</keyword>
<comment type="similarity">
    <text evidence="4">Belongs to the SIMIBI class G3E GTPase family. ZNG1 subfamily.</text>
</comment>
<name>A0ABZ2TXF7_9ACTN</name>
<protein>
    <submittedName>
        <fullName evidence="8">GTP-binding protein</fullName>
    </submittedName>
</protein>
<dbReference type="InterPro" id="IPR036627">
    <property type="entry name" value="CobW-likC_sf"/>
</dbReference>
<evidence type="ECO:0000256" key="3">
    <source>
        <dbReference type="ARBA" id="ARBA00023186"/>
    </source>
</evidence>
<keyword evidence="9" id="KW-1185">Reference proteome</keyword>
<evidence type="ECO:0000256" key="4">
    <source>
        <dbReference type="ARBA" id="ARBA00034320"/>
    </source>
</evidence>
<dbReference type="InterPro" id="IPR011629">
    <property type="entry name" value="CobW-like_C"/>
</dbReference>
<gene>
    <name evidence="8" type="ORF">RVF87_13665</name>
</gene>
<dbReference type="EMBL" id="CP136137">
    <property type="protein sequence ID" value="WYY06120.1"/>
    <property type="molecule type" value="Genomic_DNA"/>
</dbReference>
<dbReference type="Gene3D" id="3.30.1220.10">
    <property type="entry name" value="CobW-like, C-terminal domain"/>
    <property type="match status" value="1"/>
</dbReference>
<dbReference type="SMART" id="SM00833">
    <property type="entry name" value="CobW_C"/>
    <property type="match status" value="1"/>
</dbReference>
<dbReference type="Gene3D" id="3.40.50.300">
    <property type="entry name" value="P-loop containing nucleotide triphosphate hydrolases"/>
    <property type="match status" value="1"/>
</dbReference>
<evidence type="ECO:0000256" key="2">
    <source>
        <dbReference type="ARBA" id="ARBA00022801"/>
    </source>
</evidence>
<dbReference type="CDD" id="cd03112">
    <property type="entry name" value="CobW-like"/>
    <property type="match status" value="1"/>
</dbReference>
<dbReference type="SUPFAM" id="SSF52540">
    <property type="entry name" value="P-loop containing nucleoside triphosphate hydrolases"/>
    <property type="match status" value="1"/>
</dbReference>
<keyword evidence="3" id="KW-0143">Chaperone</keyword>
<dbReference type="SUPFAM" id="SSF90002">
    <property type="entry name" value="Hypothetical protein YjiA, C-terminal domain"/>
    <property type="match status" value="1"/>
</dbReference>
<reference evidence="8 9" key="1">
    <citation type="journal article" date="2023" name="Virus Evol.">
        <title>Computational host range prediction-The good, the bad, and the ugly.</title>
        <authorList>
            <person name="Howell A.A."/>
            <person name="Versoza C.J."/>
            <person name="Pfeifer S.P."/>
        </authorList>
    </citation>
    <scope>NUCLEOTIDE SEQUENCE [LARGE SCALE GENOMIC DNA]</scope>
    <source>
        <strain evidence="8 9">1610/1b</strain>
    </source>
</reference>
<accession>A0ABZ2TXF7</accession>